<dbReference type="PROSITE" id="PS50198">
    <property type="entry name" value="PPIC_PPIASE_2"/>
    <property type="match status" value="2"/>
</dbReference>
<dbReference type="InterPro" id="IPR023034">
    <property type="entry name" value="PPIase_SurA"/>
</dbReference>
<dbReference type="GO" id="GO:0030288">
    <property type="term" value="C:outer membrane-bounded periplasmic space"/>
    <property type="evidence" value="ECO:0007669"/>
    <property type="project" value="InterPro"/>
</dbReference>
<evidence type="ECO:0000256" key="2">
    <source>
        <dbReference type="ARBA" id="ARBA00022737"/>
    </source>
</evidence>
<gene>
    <name evidence="8" type="ORF">MNBD_GAMMA21-150</name>
</gene>
<dbReference type="GO" id="GO:0006457">
    <property type="term" value="P:protein folding"/>
    <property type="evidence" value="ECO:0007669"/>
    <property type="project" value="InterPro"/>
</dbReference>
<dbReference type="Pfam" id="PF00639">
    <property type="entry name" value="Rotamase"/>
    <property type="match status" value="2"/>
</dbReference>
<dbReference type="SUPFAM" id="SSF109998">
    <property type="entry name" value="Triger factor/SurA peptide-binding domain-like"/>
    <property type="match status" value="1"/>
</dbReference>
<keyword evidence="3" id="KW-0574">Periplasm</keyword>
<dbReference type="GO" id="GO:0051082">
    <property type="term" value="F:unfolded protein binding"/>
    <property type="evidence" value="ECO:0007669"/>
    <property type="project" value="InterPro"/>
</dbReference>
<protein>
    <submittedName>
        <fullName evidence="8">Periplasmic chaperone and peptidyl-prolyl cis-trans isomerase of outer membrane proteins SurA</fullName>
        <ecNumber evidence="8">5.2.1.8</ecNumber>
    </submittedName>
</protein>
<keyword evidence="4" id="KW-0697">Rotamase</keyword>
<dbReference type="PROSITE" id="PS01096">
    <property type="entry name" value="PPIC_PPIASE_1"/>
    <property type="match status" value="1"/>
</dbReference>
<organism evidence="8">
    <name type="scientific">hydrothermal vent metagenome</name>
    <dbReference type="NCBI Taxonomy" id="652676"/>
    <lineage>
        <taxon>unclassified sequences</taxon>
        <taxon>metagenomes</taxon>
        <taxon>ecological metagenomes</taxon>
    </lineage>
</organism>
<feature type="domain" description="PpiC" evidence="7">
    <location>
        <begin position="183"/>
        <end position="284"/>
    </location>
</feature>
<dbReference type="GO" id="GO:0043165">
    <property type="term" value="P:Gram-negative-bacterium-type cell outer membrane assembly"/>
    <property type="evidence" value="ECO:0007669"/>
    <property type="project" value="InterPro"/>
</dbReference>
<dbReference type="InterPro" id="IPR027304">
    <property type="entry name" value="Trigger_fact/SurA_dom_sf"/>
</dbReference>
<dbReference type="GO" id="GO:0003755">
    <property type="term" value="F:peptidyl-prolyl cis-trans isomerase activity"/>
    <property type="evidence" value="ECO:0007669"/>
    <property type="project" value="UniProtKB-KW"/>
</dbReference>
<name>A0A3B0ZQ80_9ZZZZ</name>
<dbReference type="Pfam" id="PF09312">
    <property type="entry name" value="SurA_N"/>
    <property type="match status" value="1"/>
</dbReference>
<dbReference type="SUPFAM" id="SSF54534">
    <property type="entry name" value="FKBP-like"/>
    <property type="match status" value="2"/>
</dbReference>
<dbReference type="PANTHER" id="PTHR47637">
    <property type="entry name" value="CHAPERONE SURA"/>
    <property type="match status" value="1"/>
</dbReference>
<dbReference type="HAMAP" id="MF_01183">
    <property type="entry name" value="Chaperone_SurA"/>
    <property type="match status" value="1"/>
</dbReference>
<dbReference type="Gene3D" id="3.10.50.40">
    <property type="match status" value="2"/>
</dbReference>
<evidence type="ECO:0000256" key="3">
    <source>
        <dbReference type="ARBA" id="ARBA00022764"/>
    </source>
</evidence>
<evidence type="ECO:0000256" key="4">
    <source>
        <dbReference type="ARBA" id="ARBA00023110"/>
    </source>
</evidence>
<dbReference type="EC" id="5.2.1.8" evidence="8"/>
<sequence length="440" mass="50108">MKQLNHPTLLGQILAGLLMASFFTAAVNAKRPEIIELDYVVAIVNNDVITNIELERKLSEITRQLEAKNTQLPPKSILRKQVLDRIVIDQIQLQLASQTGIRISDENLNQVLANMAESNQMNLDGFRRALENDGYDFALFREEMRKEMIITQLRKRQVENKTFVTEQEVKKQLTSMTSKQNLNDEFHLAHILIPIPESAKPEEIDAAKAKADQVITQLRFGADFAKTAISVSSGQQALNGGELGWIKQGQLPLVAERIIPNLKIGEITEPVQSPEGFHIIKVIDKRAHTQQHIVKQALARHILISPNEGTSNKQAELKLYRLRTRILGGDDFAALAKASSDDRASAVQGGDLGWVSPEQMVPEFQDRMDKLGPGEISQPFRSRFGWHLVQVLSRRDHDDTENYLKNQARKLIQKRKTAEQTRDWLRRIRDEAYVEYRLYE</sequence>
<dbReference type="InterPro" id="IPR015391">
    <property type="entry name" value="SurA_N"/>
</dbReference>
<dbReference type="GO" id="GO:0042277">
    <property type="term" value="F:peptide binding"/>
    <property type="evidence" value="ECO:0007669"/>
    <property type="project" value="InterPro"/>
</dbReference>
<accession>A0A3B0ZQ80</accession>
<evidence type="ECO:0000259" key="7">
    <source>
        <dbReference type="PROSITE" id="PS50198"/>
    </source>
</evidence>
<evidence type="ECO:0000256" key="5">
    <source>
        <dbReference type="ARBA" id="ARBA00023186"/>
    </source>
</evidence>
<dbReference type="AlphaFoldDB" id="A0A3B0ZQ80"/>
<evidence type="ECO:0000313" key="8">
    <source>
        <dbReference type="EMBL" id="VAW93841.1"/>
    </source>
</evidence>
<keyword evidence="6 8" id="KW-0413">Isomerase</keyword>
<evidence type="ECO:0000256" key="1">
    <source>
        <dbReference type="ARBA" id="ARBA00022729"/>
    </source>
</evidence>
<keyword evidence="5" id="KW-0143">Chaperone</keyword>
<evidence type="ECO:0000256" key="6">
    <source>
        <dbReference type="ARBA" id="ARBA00023235"/>
    </source>
</evidence>
<dbReference type="Gene3D" id="1.10.4030.10">
    <property type="entry name" value="Porin chaperone SurA, peptide-binding domain"/>
    <property type="match status" value="1"/>
</dbReference>
<dbReference type="PANTHER" id="PTHR47637:SF1">
    <property type="entry name" value="CHAPERONE SURA"/>
    <property type="match status" value="1"/>
</dbReference>
<dbReference type="GO" id="GO:0050821">
    <property type="term" value="P:protein stabilization"/>
    <property type="evidence" value="ECO:0007669"/>
    <property type="project" value="InterPro"/>
</dbReference>
<keyword evidence="1" id="KW-0732">Signal</keyword>
<proteinExistence type="inferred from homology"/>
<dbReference type="InterPro" id="IPR000297">
    <property type="entry name" value="PPIase_PpiC"/>
</dbReference>
<reference evidence="8" key="1">
    <citation type="submission" date="2018-06" db="EMBL/GenBank/DDBJ databases">
        <authorList>
            <person name="Zhirakovskaya E."/>
        </authorList>
    </citation>
    <scope>NUCLEOTIDE SEQUENCE</scope>
</reference>
<dbReference type="InterPro" id="IPR050280">
    <property type="entry name" value="OMP_Chaperone_SurA"/>
</dbReference>
<feature type="domain" description="PpiC" evidence="7">
    <location>
        <begin position="294"/>
        <end position="393"/>
    </location>
</feature>
<keyword evidence="2" id="KW-0677">Repeat</keyword>
<dbReference type="InterPro" id="IPR023058">
    <property type="entry name" value="PPIase_PpiC_CS"/>
</dbReference>
<dbReference type="EMBL" id="UOFR01000023">
    <property type="protein sequence ID" value="VAW93841.1"/>
    <property type="molecule type" value="Genomic_DNA"/>
</dbReference>
<dbReference type="InterPro" id="IPR046357">
    <property type="entry name" value="PPIase_dom_sf"/>
</dbReference>